<proteinExistence type="predicted"/>
<feature type="non-terminal residue" evidence="1">
    <location>
        <position position="186"/>
    </location>
</feature>
<protein>
    <submittedName>
        <fullName evidence="1">Uncharacterized protein</fullName>
    </submittedName>
</protein>
<gene>
    <name evidence="1" type="ORF">AGLY_009698</name>
</gene>
<accession>A0A6G0TGK7</accession>
<evidence type="ECO:0000313" key="2">
    <source>
        <dbReference type="Proteomes" id="UP000475862"/>
    </source>
</evidence>
<sequence length="186" mass="20734">MGGVCVLHPQPNITCEYKFLRNSDIMDTAMDNPSYFALNQGLRRVVPLVDRQRMARNKTETGSMGRTRKTDRSANKCLTRSFSANIEEARLLVMGQPRPADVAPSVKHRRHASTGHKDSLQHDLVHCDLQPDGDVFFSSSGDVRYSNLKSAVRGGRRHSISSFGNYSSRRPLSDCMAKAPRSGDLK</sequence>
<organism evidence="1 2">
    <name type="scientific">Aphis glycines</name>
    <name type="common">Soybean aphid</name>
    <dbReference type="NCBI Taxonomy" id="307491"/>
    <lineage>
        <taxon>Eukaryota</taxon>
        <taxon>Metazoa</taxon>
        <taxon>Ecdysozoa</taxon>
        <taxon>Arthropoda</taxon>
        <taxon>Hexapoda</taxon>
        <taxon>Insecta</taxon>
        <taxon>Pterygota</taxon>
        <taxon>Neoptera</taxon>
        <taxon>Paraneoptera</taxon>
        <taxon>Hemiptera</taxon>
        <taxon>Sternorrhyncha</taxon>
        <taxon>Aphidomorpha</taxon>
        <taxon>Aphidoidea</taxon>
        <taxon>Aphididae</taxon>
        <taxon>Aphidini</taxon>
        <taxon>Aphis</taxon>
        <taxon>Aphis</taxon>
    </lineage>
</organism>
<name>A0A6G0TGK7_APHGL</name>
<dbReference type="OrthoDB" id="6611710at2759"/>
<dbReference type="EMBL" id="VYZN01000038">
    <property type="protein sequence ID" value="KAE9532617.1"/>
    <property type="molecule type" value="Genomic_DNA"/>
</dbReference>
<dbReference type="Proteomes" id="UP000475862">
    <property type="component" value="Unassembled WGS sequence"/>
</dbReference>
<evidence type="ECO:0000313" key="1">
    <source>
        <dbReference type="EMBL" id="KAE9532617.1"/>
    </source>
</evidence>
<reference evidence="1 2" key="1">
    <citation type="submission" date="2019-08" db="EMBL/GenBank/DDBJ databases">
        <title>The genome of the soybean aphid Biotype 1, its phylome, world population structure and adaptation to the North American continent.</title>
        <authorList>
            <person name="Giordano R."/>
            <person name="Donthu R.K."/>
            <person name="Hernandez A.G."/>
            <person name="Wright C.L."/>
            <person name="Zimin A.V."/>
        </authorList>
    </citation>
    <scope>NUCLEOTIDE SEQUENCE [LARGE SCALE GENOMIC DNA]</scope>
    <source>
        <tissue evidence="1">Whole aphids</tissue>
    </source>
</reference>
<dbReference type="AlphaFoldDB" id="A0A6G0TGK7"/>
<comment type="caution">
    <text evidence="1">The sequence shown here is derived from an EMBL/GenBank/DDBJ whole genome shotgun (WGS) entry which is preliminary data.</text>
</comment>
<keyword evidence="2" id="KW-1185">Reference proteome</keyword>